<reference evidence="1 2" key="1">
    <citation type="submission" date="2015-02" db="EMBL/GenBank/DDBJ databases">
        <title>Improved understanding of the partial-nitritation anammox process through 23 genomes representing the majority of the microbial community.</title>
        <authorList>
            <person name="Speth D.R."/>
            <person name="In T Zandt M."/>
            <person name="Guerrero Cruz S."/>
            <person name="Jetten M.S."/>
            <person name="Dutilh B.E."/>
        </authorList>
    </citation>
    <scope>NUCLEOTIDE SEQUENCE [LARGE SCALE GENOMIC DNA]</scope>
    <source>
        <strain evidence="1">OLB20</strain>
    </source>
</reference>
<organism evidence="1 2">
    <name type="scientific">candidate division WS6 bacterium OLB20</name>
    <dbReference type="NCBI Taxonomy" id="1617426"/>
    <lineage>
        <taxon>Bacteria</taxon>
        <taxon>Candidatus Dojkabacteria</taxon>
    </lineage>
</organism>
<dbReference type="AlphaFoldDB" id="A0A136LXT4"/>
<evidence type="ECO:0000313" key="2">
    <source>
        <dbReference type="Proteomes" id="UP000070457"/>
    </source>
</evidence>
<dbReference type="EMBL" id="JYNZ01000003">
    <property type="protein sequence ID" value="KXK26461.1"/>
    <property type="molecule type" value="Genomic_DNA"/>
</dbReference>
<gene>
    <name evidence="1" type="ORF">TR69_WS6001000465</name>
</gene>
<accession>A0A136LXT4</accession>
<name>A0A136LXT4_9BACT</name>
<proteinExistence type="predicted"/>
<protein>
    <submittedName>
        <fullName evidence="1">Uncharacterized protein</fullName>
    </submittedName>
</protein>
<dbReference type="Proteomes" id="UP000070457">
    <property type="component" value="Unassembled WGS sequence"/>
</dbReference>
<dbReference type="STRING" id="1617426.TR69_WS6001000465"/>
<evidence type="ECO:0000313" key="1">
    <source>
        <dbReference type="EMBL" id="KXK26461.1"/>
    </source>
</evidence>
<sequence length="286" mass="31670">MAVGLTETSDTLDEINPALLETSEAVQVRLCEPQKHLIGLLEGASPESRDPGRLLWASRLLMAATLTDIDRMHFDAAKLNQYAARLDDFVFMYMQSDGNKSAFIRMPVEQRAAALAALHRRNTFAALTSAAVMNAALVRETAGSANPIGIMDSIKPLLYDTEGLMEYADEVSVFLSSSEYQTYISEEQLRITTEYSHDPEHASEQLEYLGRIERAVLQGLLMNHMYPSHSAERPAGLLKLGIPADVPCITGKQLTVDNMHVFSEHFATATEISPAMLHLAKEYLLQ</sequence>
<comment type="caution">
    <text evidence="1">The sequence shown here is derived from an EMBL/GenBank/DDBJ whole genome shotgun (WGS) entry which is preliminary data.</text>
</comment>